<comment type="caution">
    <text evidence="2">The sequence shown here is derived from an EMBL/GenBank/DDBJ whole genome shotgun (WGS) entry which is preliminary data.</text>
</comment>
<sequence>MAPVISVNAAFILCLFFSVTSAVILEECVIQCHRLQRRLNKTIEINRPECDLNIPKCIQKCYPSKQTDQFVAISEAMCGVGVKDLAEAINCIKENKHEMVNECLLLDSFPEWWSVERWSITGTNDYSIDNWKLVCKSLKLNRDCMVPFLRSKCGDIAAERKIAELKRQFVMYEAIVEYESNIEWPQDCRDLASAGHKRVLGSICLILVALLNLRHYSFVRLF</sequence>
<dbReference type="AlphaFoldDB" id="A0AAD4ML66"/>
<evidence type="ECO:0000313" key="2">
    <source>
        <dbReference type="EMBL" id="KAI1693660.1"/>
    </source>
</evidence>
<keyword evidence="1" id="KW-0732">Signal</keyword>
<organism evidence="2 3">
    <name type="scientific">Ditylenchus destructor</name>
    <dbReference type="NCBI Taxonomy" id="166010"/>
    <lineage>
        <taxon>Eukaryota</taxon>
        <taxon>Metazoa</taxon>
        <taxon>Ecdysozoa</taxon>
        <taxon>Nematoda</taxon>
        <taxon>Chromadorea</taxon>
        <taxon>Rhabditida</taxon>
        <taxon>Tylenchina</taxon>
        <taxon>Tylenchomorpha</taxon>
        <taxon>Sphaerularioidea</taxon>
        <taxon>Anguinidae</taxon>
        <taxon>Anguininae</taxon>
        <taxon>Ditylenchus</taxon>
    </lineage>
</organism>
<reference evidence="2" key="1">
    <citation type="submission" date="2022-01" db="EMBL/GenBank/DDBJ databases">
        <title>Genome Sequence Resource for Two Populations of Ditylenchus destructor, the Migratory Endoparasitic Phytonematode.</title>
        <authorList>
            <person name="Zhang H."/>
            <person name="Lin R."/>
            <person name="Xie B."/>
        </authorList>
    </citation>
    <scope>NUCLEOTIDE SEQUENCE</scope>
    <source>
        <strain evidence="2">BazhouSP</strain>
    </source>
</reference>
<evidence type="ECO:0000256" key="1">
    <source>
        <dbReference type="SAM" id="SignalP"/>
    </source>
</evidence>
<feature type="signal peptide" evidence="1">
    <location>
        <begin position="1"/>
        <end position="22"/>
    </location>
</feature>
<protein>
    <submittedName>
        <fullName evidence="2">Uncharacterized protein</fullName>
    </submittedName>
</protein>
<feature type="chain" id="PRO_5042085821" evidence="1">
    <location>
        <begin position="23"/>
        <end position="222"/>
    </location>
</feature>
<dbReference type="EMBL" id="JAKKPZ010000602">
    <property type="protein sequence ID" value="KAI1693660.1"/>
    <property type="molecule type" value="Genomic_DNA"/>
</dbReference>
<dbReference type="Proteomes" id="UP001201812">
    <property type="component" value="Unassembled WGS sequence"/>
</dbReference>
<name>A0AAD4ML66_9BILA</name>
<evidence type="ECO:0000313" key="3">
    <source>
        <dbReference type="Proteomes" id="UP001201812"/>
    </source>
</evidence>
<accession>A0AAD4ML66</accession>
<proteinExistence type="predicted"/>
<gene>
    <name evidence="2" type="ORF">DdX_20537</name>
</gene>
<keyword evidence="3" id="KW-1185">Reference proteome</keyword>